<reference evidence="2" key="2">
    <citation type="submission" date="2023-06" db="EMBL/GenBank/DDBJ databases">
        <authorList>
            <consortium name="Lawrence Berkeley National Laboratory"/>
            <person name="Haridas S."/>
            <person name="Hensen N."/>
            <person name="Bonometti L."/>
            <person name="Westerberg I."/>
            <person name="Brannstrom I.O."/>
            <person name="Guillou S."/>
            <person name="Cros-Aarteil S."/>
            <person name="Calhoun S."/>
            <person name="Kuo A."/>
            <person name="Mondo S."/>
            <person name="Pangilinan J."/>
            <person name="Riley R."/>
            <person name="Labutti K."/>
            <person name="Andreopoulos B."/>
            <person name="Lipzen A."/>
            <person name="Chen C."/>
            <person name="Yanf M."/>
            <person name="Daum C."/>
            <person name="Ng V."/>
            <person name="Clum A."/>
            <person name="Steindorff A."/>
            <person name="Ohm R."/>
            <person name="Martin F."/>
            <person name="Silar P."/>
            <person name="Natvig D."/>
            <person name="Lalanne C."/>
            <person name="Gautier V."/>
            <person name="Ament-Velasquez S.L."/>
            <person name="Kruys A."/>
            <person name="Hutchinson M.I."/>
            <person name="Powell A.J."/>
            <person name="Barry K."/>
            <person name="Miller A.N."/>
            <person name="Grigoriev I.V."/>
            <person name="Debuchy R."/>
            <person name="Gladieux P."/>
            <person name="Thoren M.H."/>
            <person name="Johannesson H."/>
        </authorList>
    </citation>
    <scope>NUCLEOTIDE SEQUENCE</scope>
    <source>
        <strain evidence="2">CBS 168.71</strain>
    </source>
</reference>
<evidence type="ECO:0000313" key="3">
    <source>
        <dbReference type="Proteomes" id="UP001278766"/>
    </source>
</evidence>
<dbReference type="AlphaFoldDB" id="A0AAE0HJV8"/>
<evidence type="ECO:0000313" key="2">
    <source>
        <dbReference type="EMBL" id="KAK3297892.1"/>
    </source>
</evidence>
<name>A0AAE0HJV8_9PEZI</name>
<keyword evidence="3" id="KW-1185">Reference proteome</keyword>
<organism evidence="2 3">
    <name type="scientific">Chaetomium fimeti</name>
    <dbReference type="NCBI Taxonomy" id="1854472"/>
    <lineage>
        <taxon>Eukaryota</taxon>
        <taxon>Fungi</taxon>
        <taxon>Dikarya</taxon>
        <taxon>Ascomycota</taxon>
        <taxon>Pezizomycotina</taxon>
        <taxon>Sordariomycetes</taxon>
        <taxon>Sordariomycetidae</taxon>
        <taxon>Sordariales</taxon>
        <taxon>Chaetomiaceae</taxon>
        <taxon>Chaetomium</taxon>
    </lineage>
</organism>
<evidence type="ECO:0000256" key="1">
    <source>
        <dbReference type="SAM" id="MobiDB-lite"/>
    </source>
</evidence>
<gene>
    <name evidence="2" type="ORF">B0H64DRAFT_393340</name>
</gene>
<proteinExistence type="predicted"/>
<dbReference type="EMBL" id="JAUEPN010000003">
    <property type="protein sequence ID" value="KAK3297892.1"/>
    <property type="molecule type" value="Genomic_DNA"/>
</dbReference>
<dbReference type="GeneID" id="87840579"/>
<dbReference type="RefSeq" id="XP_062661406.1">
    <property type="nucleotide sequence ID" value="XM_062803631.1"/>
</dbReference>
<accession>A0AAE0HJV8</accession>
<dbReference type="Proteomes" id="UP001278766">
    <property type="component" value="Unassembled WGS sequence"/>
</dbReference>
<comment type="caution">
    <text evidence="2">The sequence shown here is derived from an EMBL/GenBank/DDBJ whole genome shotgun (WGS) entry which is preliminary data.</text>
</comment>
<sequence length="214" mass="23159">MAETKTAPVPNGVSPRSTTLRHLLTLPAVQDGVRAFSANPIGKMSIRLTNSVYELVGAPMLSLFNKPLAYVIPYAQRADEFGVETLYKVEEKYPLVKKPSSELLSDAKEAASQPARHVAEVYNGAYKKAGTNHTIASAKAAVETAAIVTFEGSVFAIRETLKLGQSFQITESLNRAVDRLEEIIKRQHSASTASAVNHDQAEPQNAPEPKTSIV</sequence>
<feature type="region of interest" description="Disordered" evidence="1">
    <location>
        <begin position="187"/>
        <end position="214"/>
    </location>
</feature>
<reference evidence="2" key="1">
    <citation type="journal article" date="2023" name="Mol. Phylogenet. Evol.">
        <title>Genome-scale phylogeny and comparative genomics of the fungal order Sordariales.</title>
        <authorList>
            <person name="Hensen N."/>
            <person name="Bonometti L."/>
            <person name="Westerberg I."/>
            <person name="Brannstrom I.O."/>
            <person name="Guillou S."/>
            <person name="Cros-Aarteil S."/>
            <person name="Calhoun S."/>
            <person name="Haridas S."/>
            <person name="Kuo A."/>
            <person name="Mondo S."/>
            <person name="Pangilinan J."/>
            <person name="Riley R."/>
            <person name="LaButti K."/>
            <person name="Andreopoulos B."/>
            <person name="Lipzen A."/>
            <person name="Chen C."/>
            <person name="Yan M."/>
            <person name="Daum C."/>
            <person name="Ng V."/>
            <person name="Clum A."/>
            <person name="Steindorff A."/>
            <person name="Ohm R.A."/>
            <person name="Martin F."/>
            <person name="Silar P."/>
            <person name="Natvig D.O."/>
            <person name="Lalanne C."/>
            <person name="Gautier V."/>
            <person name="Ament-Velasquez S.L."/>
            <person name="Kruys A."/>
            <person name="Hutchinson M.I."/>
            <person name="Powell A.J."/>
            <person name="Barry K."/>
            <person name="Miller A.N."/>
            <person name="Grigoriev I.V."/>
            <person name="Debuchy R."/>
            <person name="Gladieux P."/>
            <person name="Hiltunen Thoren M."/>
            <person name="Johannesson H."/>
        </authorList>
    </citation>
    <scope>NUCLEOTIDE SEQUENCE</scope>
    <source>
        <strain evidence="2">CBS 168.71</strain>
    </source>
</reference>
<protein>
    <submittedName>
        <fullName evidence="2">Uncharacterized protein</fullName>
    </submittedName>
</protein>